<dbReference type="InterPro" id="IPR051675">
    <property type="entry name" value="Endo/Exo/Phosphatase_dom_1"/>
</dbReference>
<accession>A0A6M0GZT8</accession>
<dbReference type="Proteomes" id="UP000481872">
    <property type="component" value="Unassembled WGS sequence"/>
</dbReference>
<reference evidence="3 4" key="1">
    <citation type="submission" date="2020-02" db="EMBL/GenBank/DDBJ databases">
        <title>Genome assembly of a novel Clostridium senegalense strain.</title>
        <authorList>
            <person name="Gupta T.B."/>
            <person name="Jauregui R."/>
            <person name="Maclean P."/>
            <person name="Nawarathana A."/>
            <person name="Brightwell G."/>
        </authorList>
    </citation>
    <scope>NUCLEOTIDE SEQUENCE [LARGE SCALE GENOMIC DNA]</scope>
    <source>
        <strain evidence="3 4">AGRFS4</strain>
    </source>
</reference>
<dbReference type="PANTHER" id="PTHR21180:SF32">
    <property type="entry name" value="ENDONUCLEASE_EXONUCLEASE_PHOSPHATASE FAMILY DOMAIN-CONTAINING PROTEIN 1"/>
    <property type="match status" value="1"/>
</dbReference>
<dbReference type="PANTHER" id="PTHR21180">
    <property type="entry name" value="ENDONUCLEASE/EXONUCLEASE/PHOSPHATASE FAMILY DOMAIN-CONTAINING PROTEIN 1"/>
    <property type="match status" value="1"/>
</dbReference>
<feature type="transmembrane region" description="Helical" evidence="1">
    <location>
        <begin position="7"/>
        <end position="27"/>
    </location>
</feature>
<gene>
    <name evidence="3" type="ORF">G3M99_00715</name>
</gene>
<sequence length="224" mass="25217">MKEKEKIIGSICMVMMSIIFVLGGYFISKSNRLIECDEIFSEETTHNKDKTTEKDVFNEIENEDTTENATEKKYIVVDIKGPVKNPREYVLLEGSRIRDIINEAGGLTKEANENLIHFSKKLNDEDCIVIPKIGEELEENDEVKDLVETEKGVKNTGKENNKININKASIEQLKTLSGIGDSKAKAILDYRESNGGFKSIDELSNIDGIGGKTLEKLRDKVDIR</sequence>
<keyword evidence="1" id="KW-0812">Transmembrane</keyword>
<keyword evidence="1" id="KW-0472">Membrane</keyword>
<dbReference type="Gene3D" id="1.10.150.280">
    <property type="entry name" value="AF1531-like domain"/>
    <property type="match status" value="1"/>
</dbReference>
<feature type="domain" description="Helix-hairpin-helix DNA-binding motif class 1" evidence="2">
    <location>
        <begin position="201"/>
        <end position="220"/>
    </location>
</feature>
<dbReference type="Pfam" id="PF10531">
    <property type="entry name" value="SLBB"/>
    <property type="match status" value="1"/>
</dbReference>
<dbReference type="AlphaFoldDB" id="A0A6M0GZT8"/>
<dbReference type="Pfam" id="PF12836">
    <property type="entry name" value="HHH_3"/>
    <property type="match status" value="1"/>
</dbReference>
<evidence type="ECO:0000313" key="4">
    <source>
        <dbReference type="Proteomes" id="UP000481872"/>
    </source>
</evidence>
<dbReference type="InterPro" id="IPR004509">
    <property type="entry name" value="Competence_ComEA_HhH"/>
</dbReference>
<dbReference type="GO" id="GO:0015628">
    <property type="term" value="P:protein secretion by the type II secretion system"/>
    <property type="evidence" value="ECO:0007669"/>
    <property type="project" value="TreeGrafter"/>
</dbReference>
<dbReference type="InterPro" id="IPR003583">
    <property type="entry name" value="Hlx-hairpin-Hlx_DNA-bd_motif"/>
</dbReference>
<comment type="caution">
    <text evidence="3">The sequence shown here is derived from an EMBL/GenBank/DDBJ whole genome shotgun (WGS) entry which is preliminary data.</text>
</comment>
<dbReference type="SUPFAM" id="SSF47781">
    <property type="entry name" value="RuvA domain 2-like"/>
    <property type="match status" value="1"/>
</dbReference>
<dbReference type="GO" id="GO:0015627">
    <property type="term" value="C:type II protein secretion system complex"/>
    <property type="evidence" value="ECO:0007669"/>
    <property type="project" value="TreeGrafter"/>
</dbReference>
<organism evidence="3 4">
    <name type="scientific">Clostridium senegalense</name>
    <dbReference type="NCBI Taxonomy" id="1465809"/>
    <lineage>
        <taxon>Bacteria</taxon>
        <taxon>Bacillati</taxon>
        <taxon>Bacillota</taxon>
        <taxon>Clostridia</taxon>
        <taxon>Eubacteriales</taxon>
        <taxon>Clostridiaceae</taxon>
        <taxon>Clostridium</taxon>
    </lineage>
</organism>
<protein>
    <submittedName>
        <fullName evidence="3">Competence protein</fullName>
    </submittedName>
</protein>
<keyword evidence="1" id="KW-1133">Transmembrane helix</keyword>
<evidence type="ECO:0000256" key="1">
    <source>
        <dbReference type="SAM" id="Phobius"/>
    </source>
</evidence>
<dbReference type="InterPro" id="IPR019554">
    <property type="entry name" value="Soluble_ligand-bd"/>
</dbReference>
<dbReference type="GO" id="GO:0003677">
    <property type="term" value="F:DNA binding"/>
    <property type="evidence" value="ECO:0007669"/>
    <property type="project" value="InterPro"/>
</dbReference>
<dbReference type="EMBL" id="JAAGPU010000001">
    <property type="protein sequence ID" value="NEU03394.1"/>
    <property type="molecule type" value="Genomic_DNA"/>
</dbReference>
<proteinExistence type="predicted"/>
<evidence type="ECO:0000259" key="2">
    <source>
        <dbReference type="SMART" id="SM00278"/>
    </source>
</evidence>
<name>A0A6M0GZT8_9CLOT</name>
<keyword evidence="4" id="KW-1185">Reference proteome</keyword>
<feature type="domain" description="Helix-hairpin-helix DNA-binding motif class 1" evidence="2">
    <location>
        <begin position="171"/>
        <end position="190"/>
    </location>
</feature>
<dbReference type="NCBIfam" id="TIGR00426">
    <property type="entry name" value="competence protein ComEA helix-hairpin-helix repeat region"/>
    <property type="match status" value="1"/>
</dbReference>
<dbReference type="InterPro" id="IPR010994">
    <property type="entry name" value="RuvA_2-like"/>
</dbReference>
<dbReference type="GO" id="GO:0006281">
    <property type="term" value="P:DNA repair"/>
    <property type="evidence" value="ECO:0007669"/>
    <property type="project" value="InterPro"/>
</dbReference>
<dbReference type="SMART" id="SM00278">
    <property type="entry name" value="HhH1"/>
    <property type="match status" value="2"/>
</dbReference>
<dbReference type="RefSeq" id="WP_199868740.1">
    <property type="nucleotide sequence ID" value="NZ_JAAGPU010000001.1"/>
</dbReference>
<evidence type="ECO:0000313" key="3">
    <source>
        <dbReference type="EMBL" id="NEU03394.1"/>
    </source>
</evidence>